<dbReference type="PROSITE" id="PS51257">
    <property type="entry name" value="PROKAR_LIPOPROTEIN"/>
    <property type="match status" value="1"/>
</dbReference>
<keyword evidence="7" id="KW-0732">Signal</keyword>
<dbReference type="PANTHER" id="PTHR33751">
    <property type="entry name" value="CBB3-TYPE CYTOCHROME C OXIDASE SUBUNIT FIXP"/>
    <property type="match status" value="1"/>
</dbReference>
<keyword evidence="2 6" id="KW-0349">Heme</keyword>
<accession>A0ABP9BYT9</accession>
<evidence type="ECO:0000256" key="1">
    <source>
        <dbReference type="ARBA" id="ARBA00022448"/>
    </source>
</evidence>
<feature type="domain" description="Cytochrome c" evidence="8">
    <location>
        <begin position="51"/>
        <end position="145"/>
    </location>
</feature>
<feature type="signal peptide" evidence="7">
    <location>
        <begin position="1"/>
        <end position="19"/>
    </location>
</feature>
<dbReference type="PANTHER" id="PTHR33751:SF9">
    <property type="entry name" value="CYTOCHROME C4"/>
    <property type="match status" value="1"/>
</dbReference>
<evidence type="ECO:0000256" key="6">
    <source>
        <dbReference type="PROSITE-ProRule" id="PRU00433"/>
    </source>
</evidence>
<proteinExistence type="predicted"/>
<keyword evidence="4" id="KW-0249">Electron transport</keyword>
<dbReference type="Gene3D" id="1.10.760.10">
    <property type="entry name" value="Cytochrome c-like domain"/>
    <property type="match status" value="1"/>
</dbReference>
<name>A0ABP9BYT9_9GAMM</name>
<dbReference type="EMBL" id="BAABJE010000015">
    <property type="protein sequence ID" value="GAA4800902.1"/>
    <property type="molecule type" value="Genomic_DNA"/>
</dbReference>
<dbReference type="InterPro" id="IPR009056">
    <property type="entry name" value="Cyt_c-like_dom"/>
</dbReference>
<evidence type="ECO:0000256" key="2">
    <source>
        <dbReference type="ARBA" id="ARBA00022617"/>
    </source>
</evidence>
<dbReference type="SUPFAM" id="SSF46626">
    <property type="entry name" value="Cytochrome c"/>
    <property type="match status" value="1"/>
</dbReference>
<evidence type="ECO:0000313" key="10">
    <source>
        <dbReference type="Proteomes" id="UP001499959"/>
    </source>
</evidence>
<dbReference type="Proteomes" id="UP001499959">
    <property type="component" value="Unassembled WGS sequence"/>
</dbReference>
<dbReference type="InterPro" id="IPR036909">
    <property type="entry name" value="Cyt_c-like_dom_sf"/>
</dbReference>
<dbReference type="RefSeq" id="WP_345304085.1">
    <property type="nucleotide sequence ID" value="NZ_BAABJE010000015.1"/>
</dbReference>
<evidence type="ECO:0000256" key="4">
    <source>
        <dbReference type="ARBA" id="ARBA00022982"/>
    </source>
</evidence>
<keyword evidence="10" id="KW-1185">Reference proteome</keyword>
<evidence type="ECO:0000256" key="5">
    <source>
        <dbReference type="ARBA" id="ARBA00023004"/>
    </source>
</evidence>
<dbReference type="PROSITE" id="PS51007">
    <property type="entry name" value="CYTC"/>
    <property type="match status" value="1"/>
</dbReference>
<feature type="chain" id="PRO_5045511095" evidence="7">
    <location>
        <begin position="20"/>
        <end position="154"/>
    </location>
</feature>
<protein>
    <submittedName>
        <fullName evidence="9">Cytochrome c</fullName>
    </submittedName>
</protein>
<comment type="caution">
    <text evidence="9">The sequence shown here is derived from an EMBL/GenBank/DDBJ whole genome shotgun (WGS) entry which is preliminary data.</text>
</comment>
<evidence type="ECO:0000313" key="9">
    <source>
        <dbReference type="EMBL" id="GAA4800902.1"/>
    </source>
</evidence>
<dbReference type="Pfam" id="PF00034">
    <property type="entry name" value="Cytochrom_C"/>
    <property type="match status" value="1"/>
</dbReference>
<sequence>MTKRTLSIALALTLGIALSGCGKSEPDAAAHAEGAKAGHKAEFDHINAFNGDAARGERIAADKQLSGTGQACIDCHGPGGAKPIDVTYPVLAGQYQDYLFHAIKQYRDGGREHALMTNQIKGAADAGKLDDQGIADLAAYFAAQAGPLGDLHGK</sequence>
<evidence type="ECO:0000259" key="8">
    <source>
        <dbReference type="PROSITE" id="PS51007"/>
    </source>
</evidence>
<keyword evidence="1" id="KW-0813">Transport</keyword>
<keyword evidence="5 6" id="KW-0408">Iron</keyword>
<dbReference type="InterPro" id="IPR050597">
    <property type="entry name" value="Cytochrome_c_Oxidase_Subunit"/>
</dbReference>
<gene>
    <name evidence="9" type="ORF">GCM10023307_29270</name>
</gene>
<evidence type="ECO:0000256" key="3">
    <source>
        <dbReference type="ARBA" id="ARBA00022723"/>
    </source>
</evidence>
<keyword evidence="3 6" id="KW-0479">Metal-binding</keyword>
<organism evidence="9 10">
    <name type="scientific">Lysobacter hankyongensis</name>
    <dbReference type="NCBI Taxonomy" id="1176535"/>
    <lineage>
        <taxon>Bacteria</taxon>
        <taxon>Pseudomonadati</taxon>
        <taxon>Pseudomonadota</taxon>
        <taxon>Gammaproteobacteria</taxon>
        <taxon>Lysobacterales</taxon>
        <taxon>Lysobacteraceae</taxon>
        <taxon>Lysobacter</taxon>
    </lineage>
</organism>
<reference evidence="10" key="1">
    <citation type="journal article" date="2019" name="Int. J. Syst. Evol. Microbiol.">
        <title>The Global Catalogue of Microorganisms (GCM) 10K type strain sequencing project: providing services to taxonomists for standard genome sequencing and annotation.</title>
        <authorList>
            <consortium name="The Broad Institute Genomics Platform"/>
            <consortium name="The Broad Institute Genome Sequencing Center for Infectious Disease"/>
            <person name="Wu L."/>
            <person name="Ma J."/>
        </authorList>
    </citation>
    <scope>NUCLEOTIDE SEQUENCE [LARGE SCALE GENOMIC DNA]</scope>
    <source>
        <strain evidence="10">JCM 18204</strain>
    </source>
</reference>
<evidence type="ECO:0000256" key="7">
    <source>
        <dbReference type="SAM" id="SignalP"/>
    </source>
</evidence>